<feature type="region of interest" description="Disordered" evidence="10">
    <location>
        <begin position="277"/>
        <end position="296"/>
    </location>
</feature>
<name>A0A409V9L1_9AGAR</name>
<feature type="compositionally biased region" description="Basic residues" evidence="10">
    <location>
        <begin position="98"/>
        <end position="108"/>
    </location>
</feature>
<evidence type="ECO:0000256" key="5">
    <source>
        <dbReference type="ARBA" id="ARBA00022833"/>
    </source>
</evidence>
<feature type="compositionally biased region" description="Basic and acidic residues" evidence="10">
    <location>
        <begin position="319"/>
        <end position="328"/>
    </location>
</feature>
<keyword evidence="7" id="KW-0804">Transcription</keyword>
<keyword evidence="8" id="KW-0539">Nucleus</keyword>
<evidence type="ECO:0000256" key="1">
    <source>
        <dbReference type="ARBA" id="ARBA00004123"/>
    </source>
</evidence>
<feature type="region of interest" description="Disordered" evidence="10">
    <location>
        <begin position="185"/>
        <end position="213"/>
    </location>
</feature>
<dbReference type="GO" id="GO:0005737">
    <property type="term" value="C:cytoplasm"/>
    <property type="evidence" value="ECO:0007669"/>
    <property type="project" value="TreeGrafter"/>
</dbReference>
<dbReference type="Pfam" id="PF00096">
    <property type="entry name" value="zf-C2H2"/>
    <property type="match status" value="2"/>
</dbReference>
<feature type="compositionally biased region" description="Low complexity" evidence="10">
    <location>
        <begin position="58"/>
        <end position="69"/>
    </location>
</feature>
<dbReference type="EMBL" id="NHTK01006123">
    <property type="protein sequence ID" value="PPQ63416.1"/>
    <property type="molecule type" value="Genomic_DNA"/>
</dbReference>
<dbReference type="InParanoid" id="A0A409V9L1"/>
<feature type="domain" description="C2H2-type" evidence="11">
    <location>
        <begin position="251"/>
        <end position="280"/>
    </location>
</feature>
<dbReference type="Proteomes" id="UP000284842">
    <property type="component" value="Unassembled WGS sequence"/>
</dbReference>
<evidence type="ECO:0000256" key="8">
    <source>
        <dbReference type="ARBA" id="ARBA00023242"/>
    </source>
</evidence>
<comment type="subcellular location">
    <subcellularLocation>
        <location evidence="1">Nucleus</location>
    </subcellularLocation>
</comment>
<dbReference type="STRING" id="181874.A0A409V9L1"/>
<organism evidence="12 13">
    <name type="scientific">Panaeolus cyanescens</name>
    <dbReference type="NCBI Taxonomy" id="181874"/>
    <lineage>
        <taxon>Eukaryota</taxon>
        <taxon>Fungi</taxon>
        <taxon>Dikarya</taxon>
        <taxon>Basidiomycota</taxon>
        <taxon>Agaricomycotina</taxon>
        <taxon>Agaricomycetes</taxon>
        <taxon>Agaricomycetidae</taxon>
        <taxon>Agaricales</taxon>
        <taxon>Agaricineae</taxon>
        <taxon>Galeropsidaceae</taxon>
        <taxon>Panaeolus</taxon>
    </lineage>
</organism>
<evidence type="ECO:0000259" key="11">
    <source>
        <dbReference type="PROSITE" id="PS50157"/>
    </source>
</evidence>
<keyword evidence="5" id="KW-0862">Zinc</keyword>
<feature type="compositionally biased region" description="Polar residues" evidence="10">
    <location>
        <begin position="70"/>
        <end position="80"/>
    </location>
</feature>
<feature type="region of interest" description="Disordered" evidence="10">
    <location>
        <begin position="1"/>
        <end position="163"/>
    </location>
</feature>
<evidence type="ECO:0000256" key="10">
    <source>
        <dbReference type="SAM" id="MobiDB-lite"/>
    </source>
</evidence>
<evidence type="ECO:0000256" key="9">
    <source>
        <dbReference type="PROSITE-ProRule" id="PRU00042"/>
    </source>
</evidence>
<comment type="caution">
    <text evidence="12">The sequence shown here is derived from an EMBL/GenBank/DDBJ whole genome shotgun (WGS) entry which is preliminary data.</text>
</comment>
<evidence type="ECO:0000313" key="13">
    <source>
        <dbReference type="Proteomes" id="UP000284842"/>
    </source>
</evidence>
<sequence length="414" mass="45148">MSSSSSSPTADSQPLESAKDLSPVVPSEKGTPVPPSTASEGIQTPQTNSTPSPQDADLSSSEPSNNLSSRPMTRSQTGSVSKRRHRDDSEPPAESTKKRPAPSRKRQKTASASATPVSEEQQPIEQTDDQQEASTSKAPSVQEPAVGLSTSLDPPTNPPTELTFYHASPMSEDQLEVRMPRTRATLPTPIPNLTKKSRGRRVPTTMTPDPESDPKDVRLYVCKVEGCGKCFHRGEHLKRHIRSIHTHEKPFKCTYPLCEKFFNRHDNLLQHLKVHRGPAASTTPPPSNPNPNKASTRIIKPNQALQSDSPPSPAASTSRPRERSLSPEEEHDEPESPAQPSVPRTIYNAFPASSYRSTFTQPVSYGSPTEPVSFMTNMAVSSLRTEIPQSPTAEARPFSVQQIQPAVSSARFDS</sequence>
<gene>
    <name evidence="12" type="ORF">CVT24_004926</name>
</gene>
<feature type="compositionally biased region" description="Polar residues" evidence="10">
    <location>
        <begin position="109"/>
        <end position="125"/>
    </location>
</feature>
<dbReference type="PROSITE" id="PS00028">
    <property type="entry name" value="ZINC_FINGER_C2H2_1"/>
    <property type="match status" value="2"/>
</dbReference>
<proteinExistence type="predicted"/>
<keyword evidence="3" id="KW-0677">Repeat</keyword>
<dbReference type="OrthoDB" id="6365676at2759"/>
<accession>A0A409V9L1</accession>
<protein>
    <recommendedName>
        <fullName evidence="11">C2H2-type domain-containing protein</fullName>
    </recommendedName>
</protein>
<dbReference type="SMART" id="SM00355">
    <property type="entry name" value="ZnF_C2H2"/>
    <property type="match status" value="2"/>
</dbReference>
<keyword evidence="2" id="KW-0479">Metal-binding</keyword>
<evidence type="ECO:0000256" key="7">
    <source>
        <dbReference type="ARBA" id="ARBA00023163"/>
    </source>
</evidence>
<dbReference type="SUPFAM" id="SSF57667">
    <property type="entry name" value="beta-beta-alpha zinc fingers"/>
    <property type="match status" value="1"/>
</dbReference>
<evidence type="ECO:0000256" key="4">
    <source>
        <dbReference type="ARBA" id="ARBA00022771"/>
    </source>
</evidence>
<dbReference type="PANTHER" id="PTHR47428">
    <property type="entry name" value="REGULATORY PROTEIN MIG1-RELATED"/>
    <property type="match status" value="1"/>
</dbReference>
<dbReference type="InterPro" id="IPR013087">
    <property type="entry name" value="Znf_C2H2_type"/>
</dbReference>
<keyword evidence="13" id="KW-1185">Reference proteome</keyword>
<dbReference type="GO" id="GO:0000978">
    <property type="term" value="F:RNA polymerase II cis-regulatory region sequence-specific DNA binding"/>
    <property type="evidence" value="ECO:0007669"/>
    <property type="project" value="TreeGrafter"/>
</dbReference>
<evidence type="ECO:0000256" key="2">
    <source>
        <dbReference type="ARBA" id="ARBA00022723"/>
    </source>
</evidence>
<reference evidence="12 13" key="1">
    <citation type="journal article" date="2018" name="Evol. Lett.">
        <title>Horizontal gene cluster transfer increased hallucinogenic mushroom diversity.</title>
        <authorList>
            <person name="Reynolds H.T."/>
            <person name="Vijayakumar V."/>
            <person name="Gluck-Thaler E."/>
            <person name="Korotkin H.B."/>
            <person name="Matheny P.B."/>
            <person name="Slot J.C."/>
        </authorList>
    </citation>
    <scope>NUCLEOTIDE SEQUENCE [LARGE SCALE GENOMIC DNA]</scope>
    <source>
        <strain evidence="12 13">2629</strain>
    </source>
</reference>
<evidence type="ECO:0000256" key="6">
    <source>
        <dbReference type="ARBA" id="ARBA00023015"/>
    </source>
</evidence>
<dbReference type="GO" id="GO:0008270">
    <property type="term" value="F:zinc ion binding"/>
    <property type="evidence" value="ECO:0007669"/>
    <property type="project" value="UniProtKB-KW"/>
</dbReference>
<dbReference type="InterPro" id="IPR051007">
    <property type="entry name" value="creA/MIG_C2H2-ZnF"/>
</dbReference>
<evidence type="ECO:0000256" key="3">
    <source>
        <dbReference type="ARBA" id="ARBA00022737"/>
    </source>
</evidence>
<dbReference type="PANTHER" id="PTHR47428:SF2">
    <property type="entry name" value="ZINC FINGER PROTEIN RSV1"/>
    <property type="match status" value="1"/>
</dbReference>
<dbReference type="PROSITE" id="PS50157">
    <property type="entry name" value="ZINC_FINGER_C2H2_2"/>
    <property type="match status" value="2"/>
</dbReference>
<dbReference type="GO" id="GO:0000433">
    <property type="term" value="P:carbon catabolite repression of transcription from RNA polymerase II promoter by glucose"/>
    <property type="evidence" value="ECO:0007669"/>
    <property type="project" value="TreeGrafter"/>
</dbReference>
<feature type="compositionally biased region" description="Polar residues" evidence="10">
    <location>
        <begin position="36"/>
        <end position="53"/>
    </location>
</feature>
<dbReference type="AlphaFoldDB" id="A0A409V9L1"/>
<feature type="region of interest" description="Disordered" evidence="10">
    <location>
        <begin position="386"/>
        <end position="414"/>
    </location>
</feature>
<keyword evidence="4 9" id="KW-0863">Zinc-finger</keyword>
<dbReference type="InterPro" id="IPR036236">
    <property type="entry name" value="Znf_C2H2_sf"/>
</dbReference>
<dbReference type="Gene3D" id="3.30.160.60">
    <property type="entry name" value="Classic Zinc Finger"/>
    <property type="match status" value="2"/>
</dbReference>
<dbReference type="GO" id="GO:0005634">
    <property type="term" value="C:nucleus"/>
    <property type="evidence" value="ECO:0007669"/>
    <property type="project" value="UniProtKB-SubCell"/>
</dbReference>
<evidence type="ECO:0000313" key="12">
    <source>
        <dbReference type="EMBL" id="PPQ63416.1"/>
    </source>
</evidence>
<feature type="domain" description="C2H2-type" evidence="11">
    <location>
        <begin position="220"/>
        <end position="250"/>
    </location>
</feature>
<keyword evidence="6" id="KW-0805">Transcription regulation</keyword>
<feature type="region of interest" description="Disordered" evidence="10">
    <location>
        <begin position="302"/>
        <end position="345"/>
    </location>
</feature>